<evidence type="ECO:0000313" key="3">
    <source>
        <dbReference type="Proteomes" id="UP000015105"/>
    </source>
</evidence>
<feature type="signal peptide" evidence="1">
    <location>
        <begin position="1"/>
        <end position="19"/>
    </location>
</feature>
<dbReference type="Gramene" id="AET5Gv20056000.5">
    <property type="protein sequence ID" value="AET5Gv20056000.5"/>
    <property type="gene ID" value="AET5Gv20056000"/>
</dbReference>
<feature type="chain" id="PRO_5019078273" description="Secreted protein" evidence="1">
    <location>
        <begin position="20"/>
        <end position="81"/>
    </location>
</feature>
<keyword evidence="1" id="KW-0732">Signal</keyword>
<proteinExistence type="predicted"/>
<keyword evidence="3" id="KW-1185">Reference proteome</keyword>
<organism evidence="2 3">
    <name type="scientific">Aegilops tauschii subsp. strangulata</name>
    <name type="common">Goatgrass</name>
    <dbReference type="NCBI Taxonomy" id="200361"/>
    <lineage>
        <taxon>Eukaryota</taxon>
        <taxon>Viridiplantae</taxon>
        <taxon>Streptophyta</taxon>
        <taxon>Embryophyta</taxon>
        <taxon>Tracheophyta</taxon>
        <taxon>Spermatophyta</taxon>
        <taxon>Magnoliopsida</taxon>
        <taxon>Liliopsida</taxon>
        <taxon>Poales</taxon>
        <taxon>Poaceae</taxon>
        <taxon>BOP clade</taxon>
        <taxon>Pooideae</taxon>
        <taxon>Triticodae</taxon>
        <taxon>Triticeae</taxon>
        <taxon>Triticinae</taxon>
        <taxon>Aegilops</taxon>
    </lineage>
</organism>
<name>A0A453JIN6_AEGTS</name>
<protein>
    <recommendedName>
        <fullName evidence="4">Secreted protein</fullName>
    </recommendedName>
</protein>
<accession>A0A453JIN6</accession>
<dbReference type="Proteomes" id="UP000015105">
    <property type="component" value="Chromosome 5D"/>
</dbReference>
<evidence type="ECO:0000313" key="2">
    <source>
        <dbReference type="EnsemblPlants" id="AET5Gv20056000.5"/>
    </source>
</evidence>
<reference evidence="3" key="2">
    <citation type="journal article" date="2017" name="Nat. Plants">
        <title>The Aegilops tauschii genome reveals multiple impacts of transposons.</title>
        <authorList>
            <person name="Zhao G."/>
            <person name="Zou C."/>
            <person name="Li K."/>
            <person name="Wang K."/>
            <person name="Li T."/>
            <person name="Gao L."/>
            <person name="Zhang X."/>
            <person name="Wang H."/>
            <person name="Yang Z."/>
            <person name="Liu X."/>
            <person name="Jiang W."/>
            <person name="Mao L."/>
            <person name="Kong X."/>
            <person name="Jiao Y."/>
            <person name="Jia J."/>
        </authorList>
    </citation>
    <scope>NUCLEOTIDE SEQUENCE [LARGE SCALE GENOMIC DNA]</scope>
    <source>
        <strain evidence="3">cv. AL8/78</strain>
    </source>
</reference>
<dbReference type="EnsemblPlants" id="AET5Gv20056000.5">
    <property type="protein sequence ID" value="AET5Gv20056000.5"/>
    <property type="gene ID" value="AET5Gv20056000"/>
</dbReference>
<evidence type="ECO:0000256" key="1">
    <source>
        <dbReference type="SAM" id="SignalP"/>
    </source>
</evidence>
<sequence>MQFKVFWLLCCMPYSWIYGRLSTRNIIYNRPWRGVWPVLATTTDGVQDLWCHLHDQHHLLGSATHDCRCRVMSHQGPCCFL</sequence>
<evidence type="ECO:0008006" key="4">
    <source>
        <dbReference type="Google" id="ProtNLM"/>
    </source>
</evidence>
<reference evidence="3" key="1">
    <citation type="journal article" date="2014" name="Science">
        <title>Ancient hybridizations among the ancestral genomes of bread wheat.</title>
        <authorList>
            <consortium name="International Wheat Genome Sequencing Consortium,"/>
            <person name="Marcussen T."/>
            <person name="Sandve S.R."/>
            <person name="Heier L."/>
            <person name="Spannagl M."/>
            <person name="Pfeifer M."/>
            <person name="Jakobsen K.S."/>
            <person name="Wulff B.B."/>
            <person name="Steuernagel B."/>
            <person name="Mayer K.F."/>
            <person name="Olsen O.A."/>
        </authorList>
    </citation>
    <scope>NUCLEOTIDE SEQUENCE [LARGE SCALE GENOMIC DNA]</scope>
    <source>
        <strain evidence="3">cv. AL8/78</strain>
    </source>
</reference>
<dbReference type="AlphaFoldDB" id="A0A453JIN6"/>
<reference evidence="2" key="5">
    <citation type="journal article" date="2021" name="G3 (Bethesda)">
        <title>Aegilops tauschii genome assembly Aet v5.0 features greater sequence contiguity and improved annotation.</title>
        <authorList>
            <person name="Wang L."/>
            <person name="Zhu T."/>
            <person name="Rodriguez J.C."/>
            <person name="Deal K.R."/>
            <person name="Dubcovsky J."/>
            <person name="McGuire P.E."/>
            <person name="Lux T."/>
            <person name="Spannagl M."/>
            <person name="Mayer K.F.X."/>
            <person name="Baldrich P."/>
            <person name="Meyers B.C."/>
            <person name="Huo N."/>
            <person name="Gu Y.Q."/>
            <person name="Zhou H."/>
            <person name="Devos K.M."/>
            <person name="Bennetzen J.L."/>
            <person name="Unver T."/>
            <person name="Budak H."/>
            <person name="Gulick P.J."/>
            <person name="Galiba G."/>
            <person name="Kalapos B."/>
            <person name="Nelson D.R."/>
            <person name="Li P."/>
            <person name="You F.M."/>
            <person name="Luo M.C."/>
            <person name="Dvorak J."/>
        </authorList>
    </citation>
    <scope>NUCLEOTIDE SEQUENCE [LARGE SCALE GENOMIC DNA]</scope>
    <source>
        <strain evidence="2">cv. AL8/78</strain>
    </source>
</reference>
<reference evidence="2" key="4">
    <citation type="submission" date="2019-03" db="UniProtKB">
        <authorList>
            <consortium name="EnsemblPlants"/>
        </authorList>
    </citation>
    <scope>IDENTIFICATION</scope>
</reference>
<reference evidence="2" key="3">
    <citation type="journal article" date="2017" name="Nature">
        <title>Genome sequence of the progenitor of the wheat D genome Aegilops tauschii.</title>
        <authorList>
            <person name="Luo M.C."/>
            <person name="Gu Y.Q."/>
            <person name="Puiu D."/>
            <person name="Wang H."/>
            <person name="Twardziok S.O."/>
            <person name="Deal K.R."/>
            <person name="Huo N."/>
            <person name="Zhu T."/>
            <person name="Wang L."/>
            <person name="Wang Y."/>
            <person name="McGuire P.E."/>
            <person name="Liu S."/>
            <person name="Long H."/>
            <person name="Ramasamy R.K."/>
            <person name="Rodriguez J.C."/>
            <person name="Van S.L."/>
            <person name="Yuan L."/>
            <person name="Wang Z."/>
            <person name="Xia Z."/>
            <person name="Xiao L."/>
            <person name="Anderson O.D."/>
            <person name="Ouyang S."/>
            <person name="Liang Y."/>
            <person name="Zimin A.V."/>
            <person name="Pertea G."/>
            <person name="Qi P."/>
            <person name="Bennetzen J.L."/>
            <person name="Dai X."/>
            <person name="Dawson M.W."/>
            <person name="Muller H.G."/>
            <person name="Kugler K."/>
            <person name="Rivarola-Duarte L."/>
            <person name="Spannagl M."/>
            <person name="Mayer K.F.X."/>
            <person name="Lu F.H."/>
            <person name="Bevan M.W."/>
            <person name="Leroy P."/>
            <person name="Li P."/>
            <person name="You F.M."/>
            <person name="Sun Q."/>
            <person name="Liu Z."/>
            <person name="Lyons E."/>
            <person name="Wicker T."/>
            <person name="Salzberg S.L."/>
            <person name="Devos K.M."/>
            <person name="Dvorak J."/>
        </authorList>
    </citation>
    <scope>NUCLEOTIDE SEQUENCE [LARGE SCALE GENOMIC DNA]</scope>
    <source>
        <strain evidence="2">cv. AL8/78</strain>
    </source>
</reference>